<feature type="transmembrane region" description="Helical" evidence="2">
    <location>
        <begin position="72"/>
        <end position="101"/>
    </location>
</feature>
<feature type="region of interest" description="Disordered" evidence="1">
    <location>
        <begin position="1"/>
        <end position="40"/>
    </location>
</feature>
<reference evidence="3 4" key="1">
    <citation type="submission" date="2024-02" db="EMBL/GenBank/DDBJ databases">
        <authorList>
            <person name="Chen Y."/>
            <person name="Shah S."/>
            <person name="Dougan E. K."/>
            <person name="Thang M."/>
            <person name="Chan C."/>
        </authorList>
    </citation>
    <scope>NUCLEOTIDE SEQUENCE [LARGE SCALE GENOMIC DNA]</scope>
</reference>
<feature type="transmembrane region" description="Helical" evidence="2">
    <location>
        <begin position="141"/>
        <end position="162"/>
    </location>
</feature>
<evidence type="ECO:0000313" key="3">
    <source>
        <dbReference type="EMBL" id="CAK9115795.1"/>
    </source>
</evidence>
<protein>
    <recommendedName>
        <fullName evidence="5">Vesicle transport protein</fullName>
    </recommendedName>
</protein>
<keyword evidence="2" id="KW-1133">Transmembrane helix</keyword>
<evidence type="ECO:0000256" key="2">
    <source>
        <dbReference type="SAM" id="Phobius"/>
    </source>
</evidence>
<evidence type="ECO:0000313" key="4">
    <source>
        <dbReference type="Proteomes" id="UP001642484"/>
    </source>
</evidence>
<feature type="transmembrane region" description="Helical" evidence="2">
    <location>
        <begin position="113"/>
        <end position="135"/>
    </location>
</feature>
<keyword evidence="2" id="KW-0812">Transmembrane</keyword>
<keyword evidence="4" id="KW-1185">Reference proteome</keyword>
<accession>A0ABP0STN5</accession>
<gene>
    <name evidence="3" type="ORF">CCMP2556_LOCUS53541</name>
</gene>
<evidence type="ECO:0008006" key="5">
    <source>
        <dbReference type="Google" id="ProtNLM"/>
    </source>
</evidence>
<organism evidence="3 4">
    <name type="scientific">Durusdinium trenchii</name>
    <dbReference type="NCBI Taxonomy" id="1381693"/>
    <lineage>
        <taxon>Eukaryota</taxon>
        <taxon>Sar</taxon>
        <taxon>Alveolata</taxon>
        <taxon>Dinophyceae</taxon>
        <taxon>Suessiales</taxon>
        <taxon>Symbiodiniaceae</taxon>
        <taxon>Durusdinium</taxon>
    </lineage>
</organism>
<feature type="transmembrane region" description="Helical" evidence="2">
    <location>
        <begin position="45"/>
        <end position="66"/>
    </location>
</feature>
<evidence type="ECO:0000256" key="1">
    <source>
        <dbReference type="SAM" id="MobiDB-lite"/>
    </source>
</evidence>
<sequence length="232" mass="24824">MAHDRGSVARRGRAALGADEQSRRQPGVKTGELPSQGTQARPRDASIAALLCSLTAILMGIAIFRVTGTNLLFLGGAAAEFLLMFMPCRGPPALGILLAALGDRLPRGMQLQLMGYCFVALTGFTAFSWAFSWLAAEMLGVAREVVAVFLSASCLMLTVHWASNFAQKVTLLWCSGAQRTDAKDAGSTASHAKLQDELVQLQAELEQVSAVATRAMQGSILCKICYEQEATW</sequence>
<keyword evidence="2" id="KW-0472">Membrane</keyword>
<proteinExistence type="predicted"/>
<name>A0ABP0STN5_9DINO</name>
<dbReference type="EMBL" id="CAXAMN010028239">
    <property type="protein sequence ID" value="CAK9115795.1"/>
    <property type="molecule type" value="Genomic_DNA"/>
</dbReference>
<dbReference type="Proteomes" id="UP001642484">
    <property type="component" value="Unassembled WGS sequence"/>
</dbReference>
<comment type="caution">
    <text evidence="3">The sequence shown here is derived from an EMBL/GenBank/DDBJ whole genome shotgun (WGS) entry which is preliminary data.</text>
</comment>